<evidence type="ECO:0000256" key="7">
    <source>
        <dbReference type="ARBA" id="ARBA00023157"/>
    </source>
</evidence>
<evidence type="ECO:0000313" key="12">
    <source>
        <dbReference type="Ensembl" id="ENSMODP00000013561.4"/>
    </source>
</evidence>
<accession>H9H6F8</accession>
<dbReference type="Gene3D" id="2.40.10.10">
    <property type="entry name" value="Trypsin-like serine proteases"/>
    <property type="match status" value="2"/>
</dbReference>
<sequence length="481" mass="53574">MNIVNSFQASSAVWKMGVSRMWQVLLLSFVGTMASDTSCSGSCGQRPLARKFSSRIVGGMDARPGAWPWMVSIQIVYWNGWYRFHVCGGSLIAPNWVLTAAHCFRNGTKTNLVNWRTVIGAWEMQVETQGTMGNKIQERKPHQLVIHENYSFQSVKNDIALIQMDRPIQCGDLARIACLPRPGETPVRPTEKCYIAGWGATQEGGSGSRILQEAQVNIIDLRICNGTFWYHGYIFQSNICAGYREGKIDSCQGDSGGPLMCRDTYSNSYVVNGVTSWGAGCARAYRPGVYTSTWHFLDWISAKIGPATVFSVLPPRTTIPPPTTDPHPPSTVNTVPAKIWPPTYKPWTNIPAWPPIRTKAPATAIRIPFIFYTASTRWPSATLPWYLRTSTPQWWGPVGQGKSSSSQIWLPANPQSAGSPSPRPWRPAQFSVLQPWISSALEARDQVLGPGRDSPLTLSFPKRLRMFMDSMKNNRSIWDSV</sequence>
<dbReference type="PROSITE" id="PS50240">
    <property type="entry name" value="TRYPSIN_DOM"/>
    <property type="match status" value="1"/>
</dbReference>
<evidence type="ECO:0000256" key="2">
    <source>
        <dbReference type="ARBA" id="ARBA00012050"/>
    </source>
</evidence>
<evidence type="ECO:0000256" key="10">
    <source>
        <dbReference type="SAM" id="SignalP"/>
    </source>
</evidence>
<dbReference type="InterPro" id="IPR018114">
    <property type="entry name" value="TRYPSIN_HIS"/>
</dbReference>
<evidence type="ECO:0000256" key="6">
    <source>
        <dbReference type="ARBA" id="ARBA00022825"/>
    </source>
</evidence>
<keyword evidence="13" id="KW-1185">Reference proteome</keyword>
<keyword evidence="7" id="KW-1015">Disulfide bond</keyword>
<dbReference type="InParanoid" id="H9H6F8"/>
<dbReference type="PRINTS" id="PR00722">
    <property type="entry name" value="CHYMOTRYPSIN"/>
</dbReference>
<dbReference type="Proteomes" id="UP000002280">
    <property type="component" value="Unplaced"/>
</dbReference>
<dbReference type="SUPFAM" id="SSF50494">
    <property type="entry name" value="Trypsin-like serine proteases"/>
    <property type="match status" value="1"/>
</dbReference>
<keyword evidence="6 8" id="KW-0720">Serine protease</keyword>
<reference evidence="12" key="1">
    <citation type="journal article" date="2007" name="Nature">
        <title>Genome of the marsupial Monodelphis domestica reveals innovation in non-coding sequences.</title>
        <authorList>
            <person name="Mikkelsen T.S."/>
            <person name="Wakefield M.J."/>
            <person name="Aken B."/>
            <person name="Amemiya C.T."/>
            <person name="Chang J.L."/>
            <person name="Duke S."/>
            <person name="Garber M."/>
            <person name="Gentles A.J."/>
            <person name="Goodstadt L."/>
            <person name="Heger A."/>
            <person name="Jurka J."/>
            <person name="Kamal M."/>
            <person name="Mauceli E."/>
            <person name="Searle S.M."/>
            <person name="Sharpe T."/>
            <person name="Baker M.L."/>
            <person name="Batzer M.A."/>
            <person name="Benos P.V."/>
            <person name="Belov K."/>
            <person name="Clamp M."/>
            <person name="Cook A."/>
            <person name="Cuff J."/>
            <person name="Das R."/>
            <person name="Davidow L."/>
            <person name="Deakin J.E."/>
            <person name="Fazzari M.J."/>
            <person name="Glass J.L."/>
            <person name="Grabherr M."/>
            <person name="Greally J.M."/>
            <person name="Gu W."/>
            <person name="Hore T.A."/>
            <person name="Huttley G.A."/>
            <person name="Kleber M."/>
            <person name="Jirtle R.L."/>
            <person name="Koina E."/>
            <person name="Lee J.T."/>
            <person name="Mahony S."/>
            <person name="Marra M.A."/>
            <person name="Miller R.D."/>
            <person name="Nicholls R.D."/>
            <person name="Oda M."/>
            <person name="Papenfuss A.T."/>
            <person name="Parra Z.E."/>
            <person name="Pollock D.D."/>
            <person name="Ray D.A."/>
            <person name="Schein J.E."/>
            <person name="Speed T.P."/>
            <person name="Thompson K."/>
            <person name="VandeBerg J.L."/>
            <person name="Wade C.M."/>
            <person name="Walker J.A."/>
            <person name="Waters P.D."/>
            <person name="Webber C."/>
            <person name="Weidman J.R."/>
            <person name="Xie X."/>
            <person name="Zody M.C."/>
            <person name="Baldwin J."/>
            <person name="Abdouelleil A."/>
            <person name="Abdulkadir J."/>
            <person name="Abebe A."/>
            <person name="Abera B."/>
            <person name="Abreu J."/>
            <person name="Acer S.C."/>
            <person name="Aftuck L."/>
            <person name="Alexander A."/>
            <person name="An P."/>
            <person name="Anderson E."/>
            <person name="Anderson S."/>
            <person name="Arachi H."/>
            <person name="Azer M."/>
            <person name="Bachantsang P."/>
            <person name="Barry A."/>
            <person name="Bayul T."/>
            <person name="Berlin A."/>
            <person name="Bessette D."/>
            <person name="Bloom T."/>
            <person name="Bloom T."/>
            <person name="Boguslavskiy L."/>
            <person name="Bonnet C."/>
            <person name="Boukhgalter B."/>
            <person name="Bourzgui I."/>
            <person name="Brown A."/>
            <person name="Cahill P."/>
            <person name="Channer S."/>
            <person name="Cheshatsang Y."/>
            <person name="Chuda L."/>
            <person name="Citroen M."/>
            <person name="Collymore A."/>
            <person name="Cooke P."/>
            <person name="Costello M."/>
            <person name="D'Aco K."/>
            <person name="Daza R."/>
            <person name="De Haan G."/>
            <person name="DeGray S."/>
            <person name="DeMaso C."/>
            <person name="Dhargay N."/>
            <person name="Dooley K."/>
            <person name="Dooley E."/>
            <person name="Doricent M."/>
            <person name="Dorje P."/>
            <person name="Dorjee K."/>
            <person name="Dupes A."/>
            <person name="Elong R."/>
            <person name="Falk J."/>
            <person name="Farina A."/>
            <person name="Faro S."/>
            <person name="Ferguson D."/>
            <person name="Fisher S."/>
            <person name="Foley C.D."/>
            <person name="Franke A."/>
            <person name="Friedrich D."/>
            <person name="Gadbois L."/>
            <person name="Gearin G."/>
            <person name="Gearin C.R."/>
            <person name="Giannoukos G."/>
            <person name="Goode T."/>
            <person name="Graham J."/>
            <person name="Grandbois E."/>
            <person name="Grewal S."/>
            <person name="Gyaltsen K."/>
            <person name="Hafez N."/>
            <person name="Hagos B."/>
            <person name="Hall J."/>
            <person name="Henson C."/>
            <person name="Hollinger A."/>
            <person name="Honan T."/>
            <person name="Huard M.D."/>
            <person name="Hughes L."/>
            <person name="Hurhula B."/>
            <person name="Husby M.E."/>
            <person name="Kamat A."/>
            <person name="Kanga B."/>
            <person name="Kashin S."/>
            <person name="Khazanovich D."/>
            <person name="Kisner P."/>
            <person name="Lance K."/>
            <person name="Lara M."/>
            <person name="Lee W."/>
            <person name="Lennon N."/>
            <person name="Letendre F."/>
            <person name="LeVine R."/>
            <person name="Lipovsky A."/>
            <person name="Liu X."/>
            <person name="Liu J."/>
            <person name="Liu S."/>
            <person name="Lokyitsang T."/>
            <person name="Lokyitsang Y."/>
            <person name="Lubonja R."/>
            <person name="Lui A."/>
            <person name="MacDonald P."/>
            <person name="Magnisalis V."/>
            <person name="Maru K."/>
            <person name="Matthews C."/>
            <person name="McCusker W."/>
            <person name="McDonough S."/>
            <person name="Mehta T."/>
            <person name="Meldrim J."/>
            <person name="Meneus L."/>
            <person name="Mihai O."/>
            <person name="Mihalev A."/>
            <person name="Mihova T."/>
            <person name="Mittelman R."/>
            <person name="Mlenga V."/>
            <person name="Montmayeur A."/>
            <person name="Mulrain L."/>
            <person name="Navidi A."/>
            <person name="Naylor J."/>
            <person name="Negash T."/>
            <person name="Nguyen T."/>
            <person name="Nguyen N."/>
            <person name="Nicol R."/>
            <person name="Norbu C."/>
            <person name="Norbu N."/>
            <person name="Novod N."/>
            <person name="O'Neill B."/>
            <person name="Osman S."/>
            <person name="Markiewicz E."/>
            <person name="Oyono O.L."/>
            <person name="Patti C."/>
            <person name="Phunkhang P."/>
            <person name="Pierre F."/>
            <person name="Priest M."/>
            <person name="Raghuraman S."/>
            <person name="Rege F."/>
            <person name="Reyes R."/>
            <person name="Rise C."/>
            <person name="Rogov P."/>
            <person name="Ross K."/>
            <person name="Ryan E."/>
            <person name="Settipalli S."/>
            <person name="Shea T."/>
            <person name="Sherpa N."/>
            <person name="Shi L."/>
            <person name="Shih D."/>
            <person name="Sparrow T."/>
            <person name="Spaulding J."/>
            <person name="Stalker J."/>
            <person name="Stange-Thomann N."/>
            <person name="Stavropoulos S."/>
            <person name="Stone C."/>
            <person name="Strader C."/>
            <person name="Tesfaye S."/>
            <person name="Thomson T."/>
            <person name="Thoulutsang Y."/>
            <person name="Thoulutsang D."/>
            <person name="Topham K."/>
            <person name="Topping I."/>
            <person name="Tsamla T."/>
            <person name="Vassiliev H."/>
            <person name="Vo A."/>
            <person name="Wangchuk T."/>
            <person name="Wangdi T."/>
            <person name="Weiand M."/>
            <person name="Wilkinson J."/>
            <person name="Wilson A."/>
            <person name="Yadav S."/>
            <person name="Young G."/>
            <person name="Yu Q."/>
            <person name="Zembek L."/>
            <person name="Zhong D."/>
            <person name="Zimmer A."/>
            <person name="Zwirko Z."/>
            <person name="Jaffe D.B."/>
            <person name="Alvarez P."/>
            <person name="Brockman W."/>
            <person name="Butler J."/>
            <person name="Chin C."/>
            <person name="Gnerre S."/>
            <person name="MacCallum I."/>
            <person name="Graves J.A."/>
            <person name="Ponting C.P."/>
            <person name="Breen M."/>
            <person name="Samollow P.B."/>
            <person name="Lander E.S."/>
            <person name="Lindblad-Toh K."/>
        </authorList>
    </citation>
    <scope>NUCLEOTIDE SEQUENCE [LARGE SCALE GENOMIC DNA]</scope>
</reference>
<feature type="compositionally biased region" description="Polar residues" evidence="9">
    <location>
        <begin position="405"/>
        <end position="419"/>
    </location>
</feature>
<dbReference type="PANTHER" id="PTHR24252:SF8">
    <property type="entry name" value="ACROSIN"/>
    <property type="match status" value="1"/>
</dbReference>
<dbReference type="PROSITE" id="PS00134">
    <property type="entry name" value="TRYPSIN_HIS"/>
    <property type="match status" value="1"/>
</dbReference>
<reference evidence="12" key="2">
    <citation type="submission" date="2025-08" db="UniProtKB">
        <authorList>
            <consortium name="Ensembl"/>
        </authorList>
    </citation>
    <scope>IDENTIFICATION</scope>
</reference>
<evidence type="ECO:0000256" key="8">
    <source>
        <dbReference type="RuleBase" id="RU363034"/>
    </source>
</evidence>
<evidence type="ECO:0000256" key="1">
    <source>
        <dbReference type="ARBA" id="ARBA00001656"/>
    </source>
</evidence>
<proteinExistence type="predicted"/>
<dbReference type="GO" id="GO:0004252">
    <property type="term" value="F:serine-type endopeptidase activity"/>
    <property type="evidence" value="ECO:0000318"/>
    <property type="project" value="GO_Central"/>
</dbReference>
<dbReference type="PROSITE" id="PS00135">
    <property type="entry name" value="TRYPSIN_SER"/>
    <property type="match status" value="1"/>
</dbReference>
<dbReference type="InterPro" id="IPR001314">
    <property type="entry name" value="Peptidase_S1A"/>
</dbReference>
<evidence type="ECO:0000256" key="3">
    <source>
        <dbReference type="ARBA" id="ARBA00017161"/>
    </source>
</evidence>
<evidence type="ECO:0000313" key="13">
    <source>
        <dbReference type="Proteomes" id="UP000002280"/>
    </source>
</evidence>
<feature type="chain" id="PRO_5023835834" description="Acrosin" evidence="10">
    <location>
        <begin position="35"/>
        <end position="481"/>
    </location>
</feature>
<dbReference type="AlphaFoldDB" id="H9H6F8"/>
<evidence type="ECO:0000256" key="4">
    <source>
        <dbReference type="ARBA" id="ARBA00022670"/>
    </source>
</evidence>
<dbReference type="FunFam" id="2.40.10.10:FF:000003">
    <property type="entry name" value="Transmembrane serine protease 3"/>
    <property type="match status" value="1"/>
</dbReference>
<dbReference type="InterPro" id="IPR033116">
    <property type="entry name" value="TRYPSIN_SER"/>
</dbReference>
<comment type="catalytic activity">
    <reaction evidence="1">
        <text>Preferential cleavage: Arg-|-Xaa, Lys-|-Xaa.</text>
        <dbReference type="EC" id="3.4.21.10"/>
    </reaction>
</comment>
<keyword evidence="4 8" id="KW-0645">Protease</keyword>
<dbReference type="Pfam" id="PF00089">
    <property type="entry name" value="Trypsin"/>
    <property type="match status" value="1"/>
</dbReference>
<keyword evidence="5 8" id="KW-0378">Hydrolase</keyword>
<feature type="region of interest" description="Disordered" evidence="9">
    <location>
        <begin position="405"/>
        <end position="424"/>
    </location>
</feature>
<dbReference type="GO" id="GO:0006508">
    <property type="term" value="P:proteolysis"/>
    <property type="evidence" value="ECO:0007669"/>
    <property type="project" value="UniProtKB-KW"/>
</dbReference>
<dbReference type="InterPro" id="IPR043504">
    <property type="entry name" value="Peptidase_S1_PA_chymotrypsin"/>
</dbReference>
<name>H9H6F8_MONDO</name>
<dbReference type="PANTHER" id="PTHR24252">
    <property type="entry name" value="ACROSIN-RELATED"/>
    <property type="match status" value="1"/>
</dbReference>
<dbReference type="CDD" id="cd00190">
    <property type="entry name" value="Tryp_SPc"/>
    <property type="match status" value="1"/>
</dbReference>
<dbReference type="InterPro" id="IPR001254">
    <property type="entry name" value="Trypsin_dom"/>
</dbReference>
<evidence type="ECO:0000256" key="9">
    <source>
        <dbReference type="SAM" id="MobiDB-lite"/>
    </source>
</evidence>
<dbReference type="HOGENOM" id="CLU_569793_0_0_1"/>
<dbReference type="OMA" id="QQFENWA"/>
<reference evidence="12" key="3">
    <citation type="submission" date="2025-09" db="UniProtKB">
        <authorList>
            <consortium name="Ensembl"/>
        </authorList>
    </citation>
    <scope>IDENTIFICATION</scope>
</reference>
<evidence type="ECO:0000256" key="5">
    <source>
        <dbReference type="ARBA" id="ARBA00022801"/>
    </source>
</evidence>
<dbReference type="eggNOG" id="KOG3627">
    <property type="taxonomic scope" value="Eukaryota"/>
</dbReference>
<evidence type="ECO:0000259" key="11">
    <source>
        <dbReference type="PROSITE" id="PS50240"/>
    </source>
</evidence>
<feature type="domain" description="Peptidase S1" evidence="11">
    <location>
        <begin position="56"/>
        <end position="305"/>
    </location>
</feature>
<dbReference type="EC" id="3.4.21.10" evidence="2"/>
<dbReference type="Bgee" id="ENSMODG00000010824">
    <property type="expression patterns" value="Expressed in spermatocyte and 2 other cell types or tissues"/>
</dbReference>
<dbReference type="GeneTree" id="ENSGT00940000162777"/>
<dbReference type="Ensembl" id="ENSMODT00000013810.4">
    <property type="protein sequence ID" value="ENSMODP00000013561.4"/>
    <property type="gene ID" value="ENSMODG00000010824.4"/>
</dbReference>
<organism evidence="12 13">
    <name type="scientific">Monodelphis domestica</name>
    <name type="common">Gray short-tailed opossum</name>
    <dbReference type="NCBI Taxonomy" id="13616"/>
    <lineage>
        <taxon>Eukaryota</taxon>
        <taxon>Metazoa</taxon>
        <taxon>Chordata</taxon>
        <taxon>Craniata</taxon>
        <taxon>Vertebrata</taxon>
        <taxon>Euteleostomi</taxon>
        <taxon>Mammalia</taxon>
        <taxon>Metatheria</taxon>
        <taxon>Didelphimorphia</taxon>
        <taxon>Didelphidae</taxon>
        <taxon>Monodelphis</taxon>
    </lineage>
</organism>
<dbReference type="MEROPS" id="S01.223"/>
<keyword evidence="10" id="KW-0732">Signal</keyword>
<dbReference type="FunCoup" id="H9H6F8">
    <property type="interactions" value="74"/>
</dbReference>
<dbReference type="GO" id="GO:0007340">
    <property type="term" value="P:acrosome reaction"/>
    <property type="evidence" value="ECO:0000318"/>
    <property type="project" value="GO_Central"/>
</dbReference>
<protein>
    <recommendedName>
        <fullName evidence="3">Acrosin</fullName>
        <ecNumber evidence="2">3.4.21.10</ecNumber>
    </recommendedName>
</protein>
<feature type="signal peptide" evidence="10">
    <location>
        <begin position="1"/>
        <end position="34"/>
    </location>
</feature>
<gene>
    <name evidence="12" type="primary">OVCH1</name>
</gene>
<dbReference type="InterPro" id="IPR009003">
    <property type="entry name" value="Peptidase_S1_PA"/>
</dbReference>
<dbReference type="STRING" id="13616.ENSMODP00000013561"/>
<dbReference type="SMART" id="SM00020">
    <property type="entry name" value="Tryp_SPc"/>
    <property type="match status" value="1"/>
</dbReference>